<feature type="binding site" evidence="11">
    <location>
        <begin position="303"/>
        <end position="307"/>
    </location>
    <ligand>
        <name>FMN</name>
        <dbReference type="ChEBI" id="CHEBI:58210"/>
    </ligand>
</feature>
<comment type="similarity">
    <text evidence="2 11">Belongs to the chorismate synthase family.</text>
</comment>
<dbReference type="GO" id="GO:0010181">
    <property type="term" value="F:FMN binding"/>
    <property type="evidence" value="ECO:0007669"/>
    <property type="project" value="TreeGrafter"/>
</dbReference>
<feature type="binding site" evidence="11">
    <location>
        <begin position="244"/>
        <end position="245"/>
    </location>
    <ligand>
        <name>FMN</name>
        <dbReference type="ChEBI" id="CHEBI:58210"/>
    </ligand>
</feature>
<proteinExistence type="inferred from homology"/>
<keyword evidence="9 11" id="KW-0057">Aromatic amino acid biosynthesis</keyword>
<evidence type="ECO:0000256" key="9">
    <source>
        <dbReference type="ARBA" id="ARBA00023141"/>
    </source>
</evidence>
<dbReference type="GO" id="GO:0008652">
    <property type="term" value="P:amino acid biosynthetic process"/>
    <property type="evidence" value="ECO:0007669"/>
    <property type="project" value="UniProtKB-KW"/>
</dbReference>
<dbReference type="STRING" id="1033810.HLPCO_001135"/>
<feature type="binding site" evidence="11">
    <location>
        <position position="45"/>
    </location>
    <ligand>
        <name>NADP(+)</name>
        <dbReference type="ChEBI" id="CHEBI:58349"/>
    </ligand>
</feature>
<comment type="catalytic activity">
    <reaction evidence="11">
        <text>5-O-(1-carboxyvinyl)-3-phosphoshikimate = chorismate + phosphate</text>
        <dbReference type="Rhea" id="RHEA:21020"/>
        <dbReference type="ChEBI" id="CHEBI:29748"/>
        <dbReference type="ChEBI" id="CHEBI:43474"/>
        <dbReference type="ChEBI" id="CHEBI:57701"/>
        <dbReference type="EC" id="4.2.3.5"/>
    </reaction>
</comment>
<evidence type="ECO:0000256" key="4">
    <source>
        <dbReference type="ARBA" id="ARBA00022605"/>
    </source>
</evidence>
<keyword evidence="6 11" id="KW-0288">FMN</keyword>
<dbReference type="InterPro" id="IPR035904">
    <property type="entry name" value="Chorismate_synth_AroC_sf"/>
</dbReference>
<dbReference type="EC" id="4.2.3.5" evidence="3 11"/>
<dbReference type="Gene3D" id="3.60.150.10">
    <property type="entry name" value="Chorismate synthase AroC"/>
    <property type="match status" value="1"/>
</dbReference>
<keyword evidence="8 11" id="KW-0521">NADP</keyword>
<dbReference type="PIRSF" id="PIRSF001456">
    <property type="entry name" value="Chorismate_synth"/>
    <property type="match status" value="1"/>
</dbReference>
<keyword evidence="13" id="KW-1185">Reference proteome</keyword>
<dbReference type="SUPFAM" id="SSF103263">
    <property type="entry name" value="Chorismate synthase, AroC"/>
    <property type="match status" value="1"/>
</dbReference>
<dbReference type="InParanoid" id="F7PVN6"/>
<dbReference type="eggNOG" id="COG0082">
    <property type="taxonomic scope" value="Bacteria"/>
</dbReference>
<dbReference type="UniPathway" id="UPA00053">
    <property type="reaction ID" value="UER00090"/>
</dbReference>
<accession>F7PVN6</accession>
<dbReference type="PANTHER" id="PTHR21085:SF0">
    <property type="entry name" value="CHORISMATE SYNTHASE"/>
    <property type="match status" value="1"/>
</dbReference>
<evidence type="ECO:0000313" key="13">
    <source>
        <dbReference type="Proteomes" id="UP000005707"/>
    </source>
</evidence>
<comment type="pathway">
    <text evidence="1 11">Metabolic intermediate biosynthesis; chorismate biosynthesis; chorismate from D-erythrose 4-phosphate and phosphoenolpyruvate: step 7/7.</text>
</comment>
<comment type="cofactor">
    <cofactor evidence="11">
        <name>FMNH2</name>
        <dbReference type="ChEBI" id="CHEBI:57618"/>
    </cofactor>
    <text evidence="11">Reduced FMN (FMNH(2)).</text>
</comment>
<dbReference type="RefSeq" id="WP_008825794.1">
    <property type="nucleotide sequence ID" value="NZ_AFNU02000003.1"/>
</dbReference>
<dbReference type="OrthoDB" id="9771806at2"/>
<feature type="binding site" evidence="11">
    <location>
        <position position="288"/>
    </location>
    <ligand>
        <name>FMN</name>
        <dbReference type="ChEBI" id="CHEBI:58210"/>
    </ligand>
</feature>
<dbReference type="PANTHER" id="PTHR21085">
    <property type="entry name" value="CHORISMATE SYNTHASE"/>
    <property type="match status" value="1"/>
</dbReference>
<protein>
    <recommendedName>
        <fullName evidence="3 11">Chorismate synthase</fullName>
        <shortName evidence="11">CS</shortName>
        <ecNumber evidence="3 11">4.2.3.5</ecNumber>
    </recommendedName>
    <alternativeName>
        <fullName evidence="11">5-enolpyruvylshikimate-3-phosphate phospholyase</fullName>
    </alternativeName>
</protein>
<evidence type="ECO:0000256" key="7">
    <source>
        <dbReference type="ARBA" id="ARBA00022827"/>
    </source>
</evidence>
<feature type="binding site" evidence="11">
    <location>
        <position position="39"/>
    </location>
    <ligand>
        <name>NADP(+)</name>
        <dbReference type="ChEBI" id="CHEBI:58349"/>
    </ligand>
</feature>
<dbReference type="GO" id="GO:0009073">
    <property type="term" value="P:aromatic amino acid family biosynthetic process"/>
    <property type="evidence" value="ECO:0007669"/>
    <property type="project" value="UniProtKB-KW"/>
</dbReference>
<dbReference type="NCBIfam" id="TIGR00033">
    <property type="entry name" value="aroC"/>
    <property type="match status" value="1"/>
</dbReference>
<dbReference type="InterPro" id="IPR020541">
    <property type="entry name" value="Chorismate_synthase_CS"/>
</dbReference>
<feature type="binding site" evidence="11">
    <location>
        <begin position="128"/>
        <end position="130"/>
    </location>
    <ligand>
        <name>FMN</name>
        <dbReference type="ChEBI" id="CHEBI:58210"/>
    </ligand>
</feature>
<evidence type="ECO:0000256" key="2">
    <source>
        <dbReference type="ARBA" id="ARBA00008014"/>
    </source>
</evidence>
<feature type="binding site" evidence="11">
    <location>
        <position position="329"/>
    </location>
    <ligand>
        <name>FMN</name>
        <dbReference type="ChEBI" id="CHEBI:58210"/>
    </ligand>
</feature>
<evidence type="ECO:0000256" key="1">
    <source>
        <dbReference type="ARBA" id="ARBA00005044"/>
    </source>
</evidence>
<dbReference type="InterPro" id="IPR000453">
    <property type="entry name" value="Chorismate_synth"/>
</dbReference>
<gene>
    <name evidence="11 12" type="primary">aroC</name>
    <name evidence="12" type="ORF">HLPCO_001135</name>
</gene>
<evidence type="ECO:0000256" key="3">
    <source>
        <dbReference type="ARBA" id="ARBA00013036"/>
    </source>
</evidence>
<evidence type="ECO:0000256" key="6">
    <source>
        <dbReference type="ARBA" id="ARBA00022643"/>
    </source>
</evidence>
<dbReference type="GO" id="GO:0005829">
    <property type="term" value="C:cytosol"/>
    <property type="evidence" value="ECO:0007669"/>
    <property type="project" value="TreeGrafter"/>
</dbReference>
<keyword evidence="10 11" id="KW-0456">Lyase</keyword>
<dbReference type="NCBIfam" id="NF003793">
    <property type="entry name" value="PRK05382.1"/>
    <property type="match status" value="1"/>
</dbReference>
<evidence type="ECO:0000256" key="10">
    <source>
        <dbReference type="ARBA" id="ARBA00023239"/>
    </source>
</evidence>
<name>F7PVN6_9MOLU</name>
<dbReference type="HAMAP" id="MF_00300">
    <property type="entry name" value="Chorismate_synth"/>
    <property type="match status" value="1"/>
</dbReference>
<dbReference type="Pfam" id="PF01264">
    <property type="entry name" value="Chorismate_synt"/>
    <property type="match status" value="1"/>
</dbReference>
<reference evidence="12 13" key="2">
    <citation type="journal article" date="2013" name="PLoS ONE">
        <title>INDIGO - INtegrated Data Warehouse of MIcrobial GenOmes with Examples from the Red Sea Extremophiles.</title>
        <authorList>
            <person name="Alam I."/>
            <person name="Antunes A."/>
            <person name="Kamau A.A."/>
            <person name="Ba Alawi W."/>
            <person name="Kalkatawi M."/>
            <person name="Stingl U."/>
            <person name="Bajic V.B."/>
        </authorList>
    </citation>
    <scope>NUCLEOTIDE SEQUENCE [LARGE SCALE GENOMIC DNA]</scope>
    <source>
        <strain evidence="12 13">SSD-17B</strain>
    </source>
</reference>
<dbReference type="EMBL" id="AFNU02000003">
    <property type="protein sequence ID" value="ERJ12795.1"/>
    <property type="molecule type" value="Genomic_DNA"/>
</dbReference>
<comment type="subunit">
    <text evidence="11">Homotetramer.</text>
</comment>
<comment type="caution">
    <text evidence="12">The sequence shown here is derived from an EMBL/GenBank/DDBJ whole genome shotgun (WGS) entry which is preliminary data.</text>
</comment>
<keyword evidence="7 11" id="KW-0274">FAD</keyword>
<keyword evidence="4 11" id="KW-0028">Amino-acid biosynthesis</keyword>
<dbReference type="AlphaFoldDB" id="F7PVN6"/>
<dbReference type="GO" id="GO:0004107">
    <property type="term" value="F:chorismate synthase activity"/>
    <property type="evidence" value="ECO:0007669"/>
    <property type="project" value="UniProtKB-UniRule"/>
</dbReference>
<sequence>MRYISSGHSHGEQITIILEGIPANLELNLDDINKELSRRQSGYGRGNRMKIERDQAQFVGGVLFGKTTGAPITIVIKNKDYKNWETITSPFNYKQDSYRPVKMPRAGHADLVGALKYNQRDMRTIIERSSARETVSRVAVGAVCKQILRELDIEVLSHVINLGGIDVSNYSLDDIRTMDSKVRMVHKVKTSEAMKRIDESKLEGDTLGGICEAFVLNVPAGLGSYVSHEQKLDANIAAHVLGIQSCKGVEFGDGFDIANYKGSEVHDEITYTEQTFKRKTNHYGGFEGGMTTGMPIIVRGVFKPIPTLMKPIGSVHIDTKEQVLSHVERADVTAIPAASVILEHTISIEITRAILAQFTSDTIEQLIDSVSRYRDYLKEF</sequence>
<reference evidence="12 13" key="1">
    <citation type="journal article" date="2011" name="J. Bacteriol.">
        <title>Genome sequence of Haloplasma contractile, an unusual contractile bacterium from a deep-sea anoxic brine lake.</title>
        <authorList>
            <person name="Antunes A."/>
            <person name="Alam I."/>
            <person name="El Dorry H."/>
            <person name="Siam R."/>
            <person name="Robertson A."/>
            <person name="Bajic V.B."/>
            <person name="Stingl U."/>
        </authorList>
    </citation>
    <scope>NUCLEOTIDE SEQUENCE [LARGE SCALE GENOMIC DNA]</scope>
    <source>
        <strain evidence="12 13">SSD-17B</strain>
    </source>
</reference>
<organism evidence="12 13">
    <name type="scientific">Haloplasma contractile SSD-17B</name>
    <dbReference type="NCBI Taxonomy" id="1033810"/>
    <lineage>
        <taxon>Bacteria</taxon>
        <taxon>Bacillati</taxon>
        <taxon>Mycoplasmatota</taxon>
        <taxon>Mollicutes</taxon>
        <taxon>Haloplasmatales</taxon>
        <taxon>Haloplasmataceae</taxon>
        <taxon>Haloplasma</taxon>
    </lineage>
</organism>
<dbReference type="Proteomes" id="UP000005707">
    <property type="component" value="Unassembled WGS sequence"/>
</dbReference>
<evidence type="ECO:0000256" key="11">
    <source>
        <dbReference type="HAMAP-Rule" id="MF_00300"/>
    </source>
</evidence>
<dbReference type="PROSITE" id="PS00788">
    <property type="entry name" value="CHORISMATE_SYNTHASE_2"/>
    <property type="match status" value="1"/>
</dbReference>
<comment type="function">
    <text evidence="11">Catalyzes the anti-1,4-elimination of the C-3 phosphate and the C-6 proR hydrogen from 5-enolpyruvylshikimate-3-phosphate (EPSP) to yield chorismate, which is the branch point compound that serves as the starting substrate for the three terminal pathways of aromatic amino acid biosynthesis. This reaction introduces a second double bond into the aromatic ring system.</text>
</comment>
<dbReference type="CDD" id="cd07304">
    <property type="entry name" value="Chorismate_synthase"/>
    <property type="match status" value="1"/>
</dbReference>
<dbReference type="FunFam" id="3.60.150.10:FF:000002">
    <property type="entry name" value="Chorismate synthase"/>
    <property type="match status" value="1"/>
</dbReference>
<dbReference type="GO" id="GO:0009423">
    <property type="term" value="P:chorismate biosynthetic process"/>
    <property type="evidence" value="ECO:0007669"/>
    <property type="project" value="UniProtKB-UniRule"/>
</dbReference>
<evidence type="ECO:0000313" key="12">
    <source>
        <dbReference type="EMBL" id="ERJ12795.1"/>
    </source>
</evidence>
<evidence type="ECO:0000256" key="8">
    <source>
        <dbReference type="ARBA" id="ARBA00022857"/>
    </source>
</evidence>
<evidence type="ECO:0000256" key="5">
    <source>
        <dbReference type="ARBA" id="ARBA00022630"/>
    </source>
</evidence>
<keyword evidence="5 11" id="KW-0285">Flavoprotein</keyword>